<accession>A0A931J9E5</accession>
<keyword evidence="1" id="KW-0808">Transferase</keyword>
<dbReference type="EMBL" id="JAEDAK010000015">
    <property type="protein sequence ID" value="MBH9578797.1"/>
    <property type="molecule type" value="Genomic_DNA"/>
</dbReference>
<protein>
    <submittedName>
        <fullName evidence="1">Class I SAM-dependent methyltransferase</fullName>
    </submittedName>
</protein>
<dbReference type="Proteomes" id="UP000613266">
    <property type="component" value="Unassembled WGS sequence"/>
</dbReference>
<dbReference type="Pfam" id="PF13489">
    <property type="entry name" value="Methyltransf_23"/>
    <property type="match status" value="1"/>
</dbReference>
<organism evidence="1 2">
    <name type="scientific">Inhella proteolytica</name>
    <dbReference type="NCBI Taxonomy" id="2795029"/>
    <lineage>
        <taxon>Bacteria</taxon>
        <taxon>Pseudomonadati</taxon>
        <taxon>Pseudomonadota</taxon>
        <taxon>Betaproteobacteria</taxon>
        <taxon>Burkholderiales</taxon>
        <taxon>Sphaerotilaceae</taxon>
        <taxon>Inhella</taxon>
    </lineage>
</organism>
<evidence type="ECO:0000313" key="1">
    <source>
        <dbReference type="EMBL" id="MBH9578797.1"/>
    </source>
</evidence>
<dbReference type="InterPro" id="IPR029063">
    <property type="entry name" value="SAM-dependent_MTases_sf"/>
</dbReference>
<dbReference type="RefSeq" id="WP_198112568.1">
    <property type="nucleotide sequence ID" value="NZ_JAEDAK010000015.1"/>
</dbReference>
<gene>
    <name evidence="1" type="ORF">I7X39_18045</name>
</gene>
<sequence>MPFSQSGQLSAIVRFAEQLQPTSVLDVGTGMGQYGLLLRNNLENINLFDVEKGVQRPRSEWKVRIDGIEGFPAYRTPVHDHAYQHIWWEHAQARLPLLADRAYELVICIDVLEHFDKPEGEQVLRQLRRIASRAVLISTPKDFHAQEVEANPLENHRSHWSQQELAALGYGEILPDAESWIAVARADGERAAP</sequence>
<dbReference type="SUPFAM" id="SSF53335">
    <property type="entry name" value="S-adenosyl-L-methionine-dependent methyltransferases"/>
    <property type="match status" value="1"/>
</dbReference>
<dbReference type="AlphaFoldDB" id="A0A931J9E5"/>
<dbReference type="Gene3D" id="3.40.50.150">
    <property type="entry name" value="Vaccinia Virus protein VP39"/>
    <property type="match status" value="1"/>
</dbReference>
<proteinExistence type="predicted"/>
<reference evidence="1" key="1">
    <citation type="submission" date="2020-12" db="EMBL/GenBank/DDBJ databases">
        <title>The genome sequence of Inhella sp. 1Y17.</title>
        <authorList>
            <person name="Liu Y."/>
        </authorList>
    </citation>
    <scope>NUCLEOTIDE SEQUENCE</scope>
    <source>
        <strain evidence="1">1Y17</strain>
    </source>
</reference>
<dbReference type="GO" id="GO:0032259">
    <property type="term" value="P:methylation"/>
    <property type="evidence" value="ECO:0007669"/>
    <property type="project" value="UniProtKB-KW"/>
</dbReference>
<keyword evidence="2" id="KW-1185">Reference proteome</keyword>
<name>A0A931J9E5_9BURK</name>
<comment type="caution">
    <text evidence="1">The sequence shown here is derived from an EMBL/GenBank/DDBJ whole genome shotgun (WGS) entry which is preliminary data.</text>
</comment>
<dbReference type="GO" id="GO:0008168">
    <property type="term" value="F:methyltransferase activity"/>
    <property type="evidence" value="ECO:0007669"/>
    <property type="project" value="UniProtKB-KW"/>
</dbReference>
<keyword evidence="1" id="KW-0489">Methyltransferase</keyword>
<evidence type="ECO:0000313" key="2">
    <source>
        <dbReference type="Proteomes" id="UP000613266"/>
    </source>
</evidence>